<evidence type="ECO:0000256" key="2">
    <source>
        <dbReference type="ARBA" id="ARBA00008551"/>
    </source>
</evidence>
<keyword evidence="3" id="KW-0699">rRNA-binding</keyword>
<dbReference type="Proteomes" id="UP001258017">
    <property type="component" value="Unassembled WGS sequence"/>
</dbReference>
<evidence type="ECO:0000256" key="11">
    <source>
        <dbReference type="ARBA" id="ARBA00035134"/>
    </source>
</evidence>
<dbReference type="AlphaFoldDB" id="A0AAD9VTZ8"/>
<dbReference type="GO" id="GO:1990904">
    <property type="term" value="C:ribonucleoprotein complex"/>
    <property type="evidence" value="ECO:0007669"/>
    <property type="project" value="UniProtKB-KW"/>
</dbReference>
<sequence>MNVLTNTSCRRVKDVIKRWQSSSSTASSLDIKIPNRIQRGPTDILRMLERTVSKDLSAPHYKYHDDPYLIPLSKQEQRYRALSLESGRKAAMWVYREHADLFQHDKADPIIPEFLPPVTYTTKDQVSEEALLNTISKGKTSEALQIYKLLDENVSTKAKQSLLELLCFSNSKDLEEFTLQEERWFKISVVEKKQCVWNETEEIKKLSKFLMSQDDKTVAAAYNTLICGMAKYFQINKAWSLYITCKENNIPLNINAYNAIIKIIPLLKGPLQEPSSEVFKLLKEMSLNGIRPNVGTLNAALETIHSFTYYKKVMKFIHSLLGEFKTAGIKPSLASYHLVLVSASQHSESVASILYDILNVLEKDTLTLCDPNDINFFPLAMNIANKKRDRELGERIHALLLKDDNCKFITTSFVENSYYRHYVLLNLTTLPIEEFFKLYYGLSMNIYIPEALTIEKILTALQHHSKEIILEHLPKLWSQIHMFHMTDIEKVIKLALDITCSCDFEPESPCHETFANHAWSIWQFKQSKISEIRQTLWDATILGKIMLLLLRASWYDQTLEIIYFMIHKAMYVMGALEDEHVNKLLEICILHGYGPIALLLIKYASMSGLEDTAMMARKVYNVIPLNATEKEELINLVGSDVLHLQLSNER</sequence>
<evidence type="ECO:0000256" key="4">
    <source>
        <dbReference type="ARBA" id="ARBA00022737"/>
    </source>
</evidence>
<dbReference type="PANTHER" id="PTHR16276">
    <property type="entry name" value="PENTATRICOPEPTIDE REPEAT DOMAIN-CONTAINING PROTEIN 3"/>
    <property type="match status" value="1"/>
</dbReference>
<gene>
    <name evidence="12" type="ORF">KPH14_010590</name>
</gene>
<dbReference type="InterPro" id="IPR055063">
    <property type="entry name" value="Rib_mS39_PPR"/>
</dbReference>
<dbReference type="GO" id="GO:0005840">
    <property type="term" value="C:ribosome"/>
    <property type="evidence" value="ECO:0007669"/>
    <property type="project" value="UniProtKB-KW"/>
</dbReference>
<dbReference type="EMBL" id="JAIFRP010000021">
    <property type="protein sequence ID" value="KAK2586022.1"/>
    <property type="molecule type" value="Genomic_DNA"/>
</dbReference>
<evidence type="ECO:0000256" key="7">
    <source>
        <dbReference type="ARBA" id="ARBA00022946"/>
    </source>
</evidence>
<dbReference type="InterPro" id="IPR002885">
    <property type="entry name" value="PPR_rpt"/>
</dbReference>
<keyword evidence="10" id="KW-0687">Ribonucleoprotein</keyword>
<keyword evidence="8" id="KW-0689">Ribosomal protein</keyword>
<dbReference type="GO" id="GO:0032543">
    <property type="term" value="P:mitochondrial translation"/>
    <property type="evidence" value="ECO:0007669"/>
    <property type="project" value="InterPro"/>
</dbReference>
<keyword evidence="13" id="KW-1185">Reference proteome</keyword>
<dbReference type="InterPro" id="IPR037387">
    <property type="entry name" value="PTCD3"/>
</dbReference>
<reference evidence="12" key="1">
    <citation type="submission" date="2021-08" db="EMBL/GenBank/DDBJ databases">
        <authorList>
            <person name="Misof B."/>
            <person name="Oliver O."/>
            <person name="Podsiadlowski L."/>
            <person name="Donath A."/>
            <person name="Peters R."/>
            <person name="Mayer C."/>
            <person name="Rust J."/>
            <person name="Gunkel S."/>
            <person name="Lesny P."/>
            <person name="Martin S."/>
            <person name="Oeyen J.P."/>
            <person name="Petersen M."/>
            <person name="Panagiotis P."/>
            <person name="Wilbrandt J."/>
            <person name="Tanja T."/>
        </authorList>
    </citation>
    <scope>NUCLEOTIDE SEQUENCE</scope>
    <source>
        <strain evidence="12">GBR_01_08_01A</strain>
        <tissue evidence="12">Thorax + abdomen</tissue>
    </source>
</reference>
<keyword evidence="6" id="KW-0694">RNA-binding</keyword>
<dbReference type="PANTHER" id="PTHR16276:SF1">
    <property type="entry name" value="SMALL RIBOSOMAL SUBUNIT PROTEIN MS39"/>
    <property type="match status" value="1"/>
</dbReference>
<proteinExistence type="inferred from homology"/>
<keyword evidence="7" id="KW-0809">Transit peptide</keyword>
<protein>
    <recommendedName>
        <fullName evidence="11">Small ribosomal subunit protein mS39</fullName>
    </recommendedName>
</protein>
<dbReference type="InterPro" id="IPR011990">
    <property type="entry name" value="TPR-like_helical_dom_sf"/>
</dbReference>
<dbReference type="GO" id="GO:0005739">
    <property type="term" value="C:mitochondrion"/>
    <property type="evidence" value="ECO:0007669"/>
    <property type="project" value="UniProtKB-SubCell"/>
</dbReference>
<comment type="subcellular location">
    <subcellularLocation>
        <location evidence="1">Mitochondrion</location>
    </subcellularLocation>
</comment>
<dbReference type="GO" id="GO:0006417">
    <property type="term" value="P:regulation of translation"/>
    <property type="evidence" value="ECO:0007669"/>
    <property type="project" value="UniProtKB-KW"/>
</dbReference>
<keyword evidence="9" id="KW-0496">Mitochondrion</keyword>
<evidence type="ECO:0000256" key="3">
    <source>
        <dbReference type="ARBA" id="ARBA00022730"/>
    </source>
</evidence>
<organism evidence="12 13">
    <name type="scientific">Odynerus spinipes</name>
    <dbReference type="NCBI Taxonomy" id="1348599"/>
    <lineage>
        <taxon>Eukaryota</taxon>
        <taxon>Metazoa</taxon>
        <taxon>Ecdysozoa</taxon>
        <taxon>Arthropoda</taxon>
        <taxon>Hexapoda</taxon>
        <taxon>Insecta</taxon>
        <taxon>Pterygota</taxon>
        <taxon>Neoptera</taxon>
        <taxon>Endopterygota</taxon>
        <taxon>Hymenoptera</taxon>
        <taxon>Apocrita</taxon>
        <taxon>Aculeata</taxon>
        <taxon>Vespoidea</taxon>
        <taxon>Vespidae</taxon>
        <taxon>Eumeninae</taxon>
        <taxon>Odynerus</taxon>
    </lineage>
</organism>
<name>A0AAD9VTZ8_9HYME</name>
<evidence type="ECO:0000256" key="5">
    <source>
        <dbReference type="ARBA" id="ARBA00022845"/>
    </source>
</evidence>
<dbReference type="GO" id="GO:0043024">
    <property type="term" value="F:ribosomal small subunit binding"/>
    <property type="evidence" value="ECO:0007669"/>
    <property type="project" value="InterPro"/>
</dbReference>
<keyword evidence="4" id="KW-0677">Repeat</keyword>
<keyword evidence="5" id="KW-0810">Translation regulation</keyword>
<reference evidence="12" key="2">
    <citation type="journal article" date="2023" name="Commun. Biol.">
        <title>Intrasexual cuticular hydrocarbon dimorphism in a wasp sheds light on hydrocarbon biosynthesis genes in Hymenoptera.</title>
        <authorList>
            <person name="Moris V.C."/>
            <person name="Podsiadlowski L."/>
            <person name="Martin S."/>
            <person name="Oeyen J.P."/>
            <person name="Donath A."/>
            <person name="Petersen M."/>
            <person name="Wilbrandt J."/>
            <person name="Misof B."/>
            <person name="Liedtke D."/>
            <person name="Thamm M."/>
            <person name="Scheiner R."/>
            <person name="Schmitt T."/>
            <person name="Niehuis O."/>
        </authorList>
    </citation>
    <scope>NUCLEOTIDE SEQUENCE</scope>
    <source>
        <strain evidence="12">GBR_01_08_01A</strain>
    </source>
</reference>
<evidence type="ECO:0000256" key="9">
    <source>
        <dbReference type="ARBA" id="ARBA00023128"/>
    </source>
</evidence>
<evidence type="ECO:0000256" key="1">
    <source>
        <dbReference type="ARBA" id="ARBA00004173"/>
    </source>
</evidence>
<evidence type="ECO:0000256" key="6">
    <source>
        <dbReference type="ARBA" id="ARBA00022884"/>
    </source>
</evidence>
<comment type="similarity">
    <text evidence="2">Belongs to the mitochondrion-specific ribosomal protein mS39 family.</text>
</comment>
<evidence type="ECO:0000256" key="8">
    <source>
        <dbReference type="ARBA" id="ARBA00022980"/>
    </source>
</evidence>
<dbReference type="Pfam" id="PF22330">
    <property type="entry name" value="Rib_mS39_PPR"/>
    <property type="match status" value="1"/>
</dbReference>
<comment type="caution">
    <text evidence="12">The sequence shown here is derived from an EMBL/GenBank/DDBJ whole genome shotgun (WGS) entry which is preliminary data.</text>
</comment>
<dbReference type="Pfam" id="PF13812">
    <property type="entry name" value="PPR_3"/>
    <property type="match status" value="1"/>
</dbReference>
<evidence type="ECO:0000256" key="10">
    <source>
        <dbReference type="ARBA" id="ARBA00023274"/>
    </source>
</evidence>
<evidence type="ECO:0000313" key="12">
    <source>
        <dbReference type="EMBL" id="KAK2586022.1"/>
    </source>
</evidence>
<accession>A0AAD9VTZ8</accession>
<dbReference type="Gene3D" id="1.25.40.10">
    <property type="entry name" value="Tetratricopeptide repeat domain"/>
    <property type="match status" value="1"/>
</dbReference>
<dbReference type="GO" id="GO:0019843">
    <property type="term" value="F:rRNA binding"/>
    <property type="evidence" value="ECO:0007669"/>
    <property type="project" value="UniProtKB-KW"/>
</dbReference>
<evidence type="ECO:0000313" key="13">
    <source>
        <dbReference type="Proteomes" id="UP001258017"/>
    </source>
</evidence>